<keyword evidence="3" id="KW-1185">Reference proteome</keyword>
<keyword evidence="1" id="KW-1133">Transmembrane helix</keyword>
<evidence type="ECO:0000313" key="3">
    <source>
        <dbReference type="Proteomes" id="UP000784294"/>
    </source>
</evidence>
<dbReference type="OrthoDB" id="6224119at2759"/>
<evidence type="ECO:0000313" key="2">
    <source>
        <dbReference type="EMBL" id="VEL40622.1"/>
    </source>
</evidence>
<feature type="transmembrane region" description="Helical" evidence="1">
    <location>
        <begin position="26"/>
        <end position="50"/>
    </location>
</feature>
<dbReference type="EMBL" id="CAAALY010265646">
    <property type="protein sequence ID" value="VEL40622.1"/>
    <property type="molecule type" value="Genomic_DNA"/>
</dbReference>
<proteinExistence type="predicted"/>
<keyword evidence="1" id="KW-0812">Transmembrane</keyword>
<organism evidence="2 3">
    <name type="scientific">Protopolystoma xenopodis</name>
    <dbReference type="NCBI Taxonomy" id="117903"/>
    <lineage>
        <taxon>Eukaryota</taxon>
        <taxon>Metazoa</taxon>
        <taxon>Spiralia</taxon>
        <taxon>Lophotrochozoa</taxon>
        <taxon>Platyhelminthes</taxon>
        <taxon>Monogenea</taxon>
        <taxon>Polyopisthocotylea</taxon>
        <taxon>Polystomatidea</taxon>
        <taxon>Polystomatidae</taxon>
        <taxon>Protopolystoma</taxon>
    </lineage>
</organism>
<comment type="caution">
    <text evidence="2">The sequence shown here is derived from an EMBL/GenBank/DDBJ whole genome shotgun (WGS) entry which is preliminary data.</text>
</comment>
<gene>
    <name evidence="2" type="ORF">PXEA_LOCUS34062</name>
</gene>
<dbReference type="AlphaFoldDB" id="A0A448XMZ4"/>
<protein>
    <submittedName>
        <fullName evidence="2">Uncharacterized protein</fullName>
    </submittedName>
</protein>
<keyword evidence="1" id="KW-0472">Membrane</keyword>
<dbReference type="Proteomes" id="UP000784294">
    <property type="component" value="Unassembled WGS sequence"/>
</dbReference>
<reference evidence="2" key="1">
    <citation type="submission" date="2018-11" db="EMBL/GenBank/DDBJ databases">
        <authorList>
            <consortium name="Pathogen Informatics"/>
        </authorList>
    </citation>
    <scope>NUCLEOTIDE SEQUENCE</scope>
</reference>
<accession>A0A448XMZ4</accession>
<sequence>MSKRDQPQQLADKFRARLFSDSCIKFIYLSCATLISASFIVECILLHLVVTPYLSESVFEPGVCRINGSFHKDILRCENKCSKDRSSFPCLQIRVYYTPLVPITNVSKTPLEGIAPDDEVEWSRQPDISFASGEPTWRPGERRFSQNALSPQALAANLLEPGRNRPSGYNFASEETRLVYLYDYYSTLVTYSKNQVTASSSIALALSTDEIICLALNRFHQDSLRMGSRKSDSLL</sequence>
<name>A0A448XMZ4_9PLAT</name>
<evidence type="ECO:0000256" key="1">
    <source>
        <dbReference type="SAM" id="Phobius"/>
    </source>
</evidence>